<reference evidence="2" key="1">
    <citation type="submission" date="2021-01" db="EMBL/GenBank/DDBJ databases">
        <authorList>
            <person name="Corre E."/>
            <person name="Pelletier E."/>
            <person name="Niang G."/>
            <person name="Scheremetjew M."/>
            <person name="Finn R."/>
            <person name="Kale V."/>
            <person name="Holt S."/>
            <person name="Cochrane G."/>
            <person name="Meng A."/>
            <person name="Brown T."/>
            <person name="Cohen L."/>
        </authorList>
    </citation>
    <scope>NUCLEOTIDE SEQUENCE</scope>
    <source>
        <strain evidence="2">GSO104</strain>
    </source>
</reference>
<evidence type="ECO:0000313" key="2">
    <source>
        <dbReference type="EMBL" id="CAE4656704.1"/>
    </source>
</evidence>
<organism evidence="2">
    <name type="scientific">Ditylum brightwellii</name>
    <dbReference type="NCBI Taxonomy" id="49249"/>
    <lineage>
        <taxon>Eukaryota</taxon>
        <taxon>Sar</taxon>
        <taxon>Stramenopiles</taxon>
        <taxon>Ochrophyta</taxon>
        <taxon>Bacillariophyta</taxon>
        <taxon>Mediophyceae</taxon>
        <taxon>Lithodesmiophycidae</taxon>
        <taxon>Lithodesmiales</taxon>
        <taxon>Lithodesmiaceae</taxon>
        <taxon>Ditylum</taxon>
    </lineage>
</organism>
<keyword evidence="1" id="KW-0732">Signal</keyword>
<protein>
    <submittedName>
        <fullName evidence="2">Uncharacterized protein</fullName>
    </submittedName>
</protein>
<dbReference type="EMBL" id="HBNS01054521">
    <property type="protein sequence ID" value="CAE4656704.1"/>
    <property type="molecule type" value="Transcribed_RNA"/>
</dbReference>
<feature type="signal peptide" evidence="1">
    <location>
        <begin position="1"/>
        <end position="24"/>
    </location>
</feature>
<name>A0A7S4SUL9_9STRA</name>
<proteinExistence type="predicted"/>
<feature type="chain" id="PRO_5031061764" evidence="1">
    <location>
        <begin position="25"/>
        <end position="244"/>
    </location>
</feature>
<dbReference type="AlphaFoldDB" id="A0A7S4SUL9"/>
<sequence length="244" mass="26855">MTIKPLLCSVTTLCFITWCPSIHSFSGSATRSRIGHRHPCTSAYDSSTTTTTTVFSSLRNEDKEDFERDSNSRIKRRFFVKNAATAAAAATLLGGIHLPANAAEKQLPKLLSQVKEAKEQLSPIPNLIKEEKWDAVRAILITPPLSDCWAKSSAARPILTNIATAIGDELPDGDELAALELREDLISHLRFLDMAVYNNVFNPIGSEGKSGATKELIRSYYEDPTNEFKATLKAFEELIQLAAN</sequence>
<gene>
    <name evidence="2" type="ORF">DBRI00130_LOCUS39546</name>
</gene>
<evidence type="ECO:0000256" key="1">
    <source>
        <dbReference type="SAM" id="SignalP"/>
    </source>
</evidence>
<accession>A0A7S4SUL9</accession>